<feature type="transmembrane region" description="Helical" evidence="1">
    <location>
        <begin position="235"/>
        <end position="253"/>
    </location>
</feature>
<feature type="transmembrane region" description="Helical" evidence="1">
    <location>
        <begin position="115"/>
        <end position="141"/>
    </location>
</feature>
<dbReference type="Proteomes" id="UP001156641">
    <property type="component" value="Unassembled WGS sequence"/>
</dbReference>
<dbReference type="RefSeq" id="WP_284257473.1">
    <property type="nucleotide sequence ID" value="NZ_BSOS01000039.1"/>
</dbReference>
<feature type="transmembrane region" description="Helical" evidence="1">
    <location>
        <begin position="402"/>
        <end position="419"/>
    </location>
</feature>
<dbReference type="EMBL" id="BSOS01000039">
    <property type="protein sequence ID" value="GLR66769.1"/>
    <property type="molecule type" value="Genomic_DNA"/>
</dbReference>
<reference evidence="3" key="1">
    <citation type="journal article" date="2019" name="Int. J. Syst. Evol. Microbiol.">
        <title>The Global Catalogue of Microorganisms (GCM) 10K type strain sequencing project: providing services to taxonomists for standard genome sequencing and annotation.</title>
        <authorList>
            <consortium name="The Broad Institute Genomics Platform"/>
            <consortium name="The Broad Institute Genome Sequencing Center for Infectious Disease"/>
            <person name="Wu L."/>
            <person name="Ma J."/>
        </authorList>
    </citation>
    <scope>NUCLEOTIDE SEQUENCE [LARGE SCALE GENOMIC DNA]</scope>
    <source>
        <strain evidence="3">NBRC 112502</strain>
    </source>
</reference>
<feature type="transmembrane region" description="Helical" evidence="1">
    <location>
        <begin position="153"/>
        <end position="172"/>
    </location>
</feature>
<feature type="transmembrane region" description="Helical" evidence="1">
    <location>
        <begin position="46"/>
        <end position="67"/>
    </location>
</feature>
<comment type="caution">
    <text evidence="2">The sequence shown here is derived from an EMBL/GenBank/DDBJ whole genome shotgun (WGS) entry which is preliminary data.</text>
</comment>
<evidence type="ECO:0000313" key="2">
    <source>
        <dbReference type="EMBL" id="GLR66769.1"/>
    </source>
</evidence>
<evidence type="ECO:0000256" key="1">
    <source>
        <dbReference type="SAM" id="Phobius"/>
    </source>
</evidence>
<name>A0ABQ6A3M0_9PROT</name>
<proteinExistence type="predicted"/>
<feature type="transmembrane region" description="Helical" evidence="1">
    <location>
        <begin position="12"/>
        <end position="34"/>
    </location>
</feature>
<gene>
    <name evidence="2" type="ORF">GCM10010909_14490</name>
</gene>
<feature type="transmembrane region" description="Helical" evidence="1">
    <location>
        <begin position="274"/>
        <end position="292"/>
    </location>
</feature>
<evidence type="ECO:0000313" key="3">
    <source>
        <dbReference type="Proteomes" id="UP001156641"/>
    </source>
</evidence>
<organism evidence="2 3">
    <name type="scientific">Acidocella aquatica</name>
    <dbReference type="NCBI Taxonomy" id="1922313"/>
    <lineage>
        <taxon>Bacteria</taxon>
        <taxon>Pseudomonadati</taxon>
        <taxon>Pseudomonadota</taxon>
        <taxon>Alphaproteobacteria</taxon>
        <taxon>Acetobacterales</taxon>
        <taxon>Acidocellaceae</taxon>
        <taxon>Acidocella</taxon>
    </lineage>
</organism>
<accession>A0ABQ6A3M0</accession>
<keyword evidence="1" id="KW-1133">Transmembrane helix</keyword>
<keyword evidence="1" id="KW-0812">Transmembrane</keyword>
<feature type="transmembrane region" description="Helical" evidence="1">
    <location>
        <begin position="373"/>
        <end position="390"/>
    </location>
</feature>
<evidence type="ECO:0008006" key="4">
    <source>
        <dbReference type="Google" id="ProtNLM"/>
    </source>
</evidence>
<protein>
    <recommendedName>
        <fullName evidence="4">Glycosyltransferase RgtA/B/C/D-like domain-containing protein</fullName>
    </recommendedName>
</protein>
<keyword evidence="3" id="KW-1185">Reference proteome</keyword>
<feature type="transmembrane region" description="Helical" evidence="1">
    <location>
        <begin position="87"/>
        <end position="108"/>
    </location>
</feature>
<feature type="transmembrane region" description="Helical" evidence="1">
    <location>
        <begin position="304"/>
        <end position="320"/>
    </location>
</feature>
<sequence length="548" mass="59969">MPDPVWKNAWKWHIFALALYTALAAVFIGLGASITKTIYGHSNDPFIFIWFFSWWPWALAHHLNPFFTQLIWQPTGLNLAWTTNVPFLALLAAPLTFLSGPVFAYNVLTLAAPALAAWAAYFLCLYVSRVPGAALLGGYLFGFSSYQMAHTGLHLNLTFTALIPCLLLLALLRLDGRISRWPAILGAAFLVAGQFAISAELLATTLMFGAITWALAYWHFPVRRLPLQHLAGEGVLAGLFAAMLVSPLLWGMFSRPRGIQLPPHWPLVFVTDPLNLIVPTIVTALGGSWALPLTRHFSGLLDEQGAYLGLPLLFILWGYCRAHSRFFGLLLGVIILLSCGPQLRLAGVVTHIPLPWALLRHLPFIGMALPARFMLYASLAGALIAALWIAESPSGQPRRLRLLAGLLASVILLPAPHGGQPVPSSSFFAPGHVQGALGNNKRLLILPFGIMGPSSFWQQESRFSFAQTGGYLGFPPAAIQSDKPILWFYFGLDYPGFTPDFIRFCQSTHTDFVVAGPGTSAHAMAQMQALDWRAQKIDDVTVFTVPAP</sequence>
<feature type="transmembrane region" description="Helical" evidence="1">
    <location>
        <begin position="327"/>
        <end position="353"/>
    </location>
</feature>
<keyword evidence="1" id="KW-0472">Membrane</keyword>
<feature type="transmembrane region" description="Helical" evidence="1">
    <location>
        <begin position="184"/>
        <end position="215"/>
    </location>
</feature>